<accession>A0ABU2FNQ0</accession>
<keyword evidence="1" id="KW-1133">Transmembrane helix</keyword>
<organism evidence="2 3">
    <name type="scientific">Haloarcula onubensis</name>
    <dbReference type="NCBI Taxonomy" id="2950539"/>
    <lineage>
        <taxon>Archaea</taxon>
        <taxon>Methanobacteriati</taxon>
        <taxon>Methanobacteriota</taxon>
        <taxon>Stenosarchaea group</taxon>
        <taxon>Halobacteria</taxon>
        <taxon>Halobacteriales</taxon>
        <taxon>Haloarculaceae</taxon>
        <taxon>Haloarcula</taxon>
    </lineage>
</organism>
<evidence type="ECO:0000256" key="1">
    <source>
        <dbReference type="SAM" id="Phobius"/>
    </source>
</evidence>
<comment type="caution">
    <text evidence="2">The sequence shown here is derived from an EMBL/GenBank/DDBJ whole genome shotgun (WGS) entry which is preliminary data.</text>
</comment>
<feature type="transmembrane region" description="Helical" evidence="1">
    <location>
        <begin position="6"/>
        <end position="28"/>
    </location>
</feature>
<evidence type="ECO:0000313" key="2">
    <source>
        <dbReference type="EMBL" id="MDS0282387.1"/>
    </source>
</evidence>
<proteinExistence type="predicted"/>
<keyword evidence="1" id="KW-0472">Membrane</keyword>
<feature type="transmembrane region" description="Helical" evidence="1">
    <location>
        <begin position="59"/>
        <end position="80"/>
    </location>
</feature>
<evidence type="ECO:0008006" key="4">
    <source>
        <dbReference type="Google" id="ProtNLM"/>
    </source>
</evidence>
<evidence type="ECO:0000313" key="3">
    <source>
        <dbReference type="Proteomes" id="UP001268864"/>
    </source>
</evidence>
<dbReference type="RefSeq" id="WP_310900222.1">
    <property type="nucleotide sequence ID" value="NZ_JAMQOS010000003.1"/>
</dbReference>
<keyword evidence="3" id="KW-1185">Reference proteome</keyword>
<sequence length="83" mass="8776">MPATTGGSHAFASFATLVLGTLLSKYIWDLMPPLGEASLYVIAAIRSLTGAPLPVSEEFAGTVVVMVAISFVWGVVYHLGRHD</sequence>
<gene>
    <name evidence="2" type="ORF">NDI86_09650</name>
</gene>
<reference evidence="2 3" key="1">
    <citation type="submission" date="2022-06" db="EMBL/GenBank/DDBJ databases">
        <title>Halomicroarcula sp. a new haloarchaeum isolate from saline soil.</title>
        <authorList>
            <person name="Strakova D."/>
            <person name="Galisteo C."/>
            <person name="Sanchez-Porro C."/>
            <person name="Ventosa A."/>
        </authorList>
    </citation>
    <scope>NUCLEOTIDE SEQUENCE [LARGE SCALE GENOMIC DNA]</scope>
    <source>
        <strain evidence="2 3">S3CR25-11</strain>
    </source>
</reference>
<dbReference type="Proteomes" id="UP001268864">
    <property type="component" value="Unassembled WGS sequence"/>
</dbReference>
<protein>
    <recommendedName>
        <fullName evidence="4">ABC transporter permease</fullName>
    </recommendedName>
</protein>
<dbReference type="EMBL" id="JAMQOS010000003">
    <property type="protein sequence ID" value="MDS0282387.1"/>
    <property type="molecule type" value="Genomic_DNA"/>
</dbReference>
<name>A0ABU2FNQ0_9EURY</name>
<keyword evidence="1" id="KW-0812">Transmembrane</keyword>